<dbReference type="PANTHER" id="PTHR12802">
    <property type="entry name" value="SWI/SNF COMPLEX-RELATED"/>
    <property type="match status" value="1"/>
</dbReference>
<evidence type="ECO:0000256" key="6">
    <source>
        <dbReference type="SAM" id="MobiDB-lite"/>
    </source>
</evidence>
<dbReference type="PROSITE" id="PS51294">
    <property type="entry name" value="HTH_MYB"/>
    <property type="match status" value="1"/>
</dbReference>
<dbReference type="RefSeq" id="XP_008805483.1">
    <property type="nucleotide sequence ID" value="XM_008807261.4"/>
</dbReference>
<dbReference type="InterPro" id="IPR009057">
    <property type="entry name" value="Homeodomain-like_sf"/>
</dbReference>
<protein>
    <submittedName>
        <fullName evidence="12">SWI/SNF complex subunit SWI3B</fullName>
    </submittedName>
</protein>
<evidence type="ECO:0000259" key="7">
    <source>
        <dbReference type="PROSITE" id="PS50090"/>
    </source>
</evidence>
<dbReference type="PROSITE" id="PS51293">
    <property type="entry name" value="SANT"/>
    <property type="match status" value="1"/>
</dbReference>
<dbReference type="Gene3D" id="1.10.10.10">
    <property type="entry name" value="Winged helix-like DNA-binding domain superfamily/Winged helix DNA-binding domain"/>
    <property type="match status" value="1"/>
</dbReference>
<keyword evidence="2" id="KW-0238">DNA-binding</keyword>
<dbReference type="InterPro" id="IPR036388">
    <property type="entry name" value="WH-like_DNA-bd_sf"/>
</dbReference>
<dbReference type="AlphaFoldDB" id="A0A8B7CSI2"/>
<dbReference type="Proteomes" id="UP000228380">
    <property type="component" value="Chromosome 1"/>
</dbReference>
<reference evidence="11" key="1">
    <citation type="journal article" date="2019" name="Nat. Commun.">
        <title>Genome-wide association mapping of date palm fruit traits.</title>
        <authorList>
            <person name="Hazzouri K.M."/>
            <person name="Gros-Balthazard M."/>
            <person name="Flowers J.M."/>
            <person name="Copetti D."/>
            <person name="Lemansour A."/>
            <person name="Lebrun M."/>
            <person name="Masmoudi K."/>
            <person name="Ferrand S."/>
            <person name="Dhar M.I."/>
            <person name="Fresquez Z.A."/>
            <person name="Rosas U."/>
            <person name="Zhang J."/>
            <person name="Talag J."/>
            <person name="Lee S."/>
            <person name="Kudrna D."/>
            <person name="Powell R.F."/>
            <person name="Leitch I.J."/>
            <person name="Krueger R.R."/>
            <person name="Wing R.A."/>
            <person name="Amiri K.M.A."/>
            <person name="Purugganan M.D."/>
        </authorList>
    </citation>
    <scope>NUCLEOTIDE SEQUENCE [LARGE SCALE GENOMIC DNA]</scope>
    <source>
        <strain evidence="11">cv. Khalas</strain>
    </source>
</reference>
<dbReference type="PANTHER" id="PTHR12802:SF44">
    <property type="entry name" value="SWI_SNF COMPLEX SUBUNIT SWI3B"/>
    <property type="match status" value="1"/>
</dbReference>
<dbReference type="KEGG" id="pda:103718435"/>
<sequence length="488" mass="54368">MATPPPPAQTPAPSPANPPQPLQTPLLPVTPAVKSETPAADPAELLPAASPRTLEPSPAPAPAPSYTITIPSCSGWFSFGEIHETERKILPEFFDGKSVSRNPRVYKYYRDSIIRRFRRNPSRKITFTEARRGLIGDVGSIRRVFDFLEEWGLINYAPSAKPSLKEKRETEGALEKKESPKKLCSNCKSVCSIACFATDKADIILCARCFVRGNYRPGLSSTDFKRVDISEETKTDWTDKETLHLLEAILHYGEDWKKVAEHVGSRSEKDCVARFIKLPFGEQFLGPPEIGEDGKQYEKNDHVSAGHEETNVAVSCPTKRRHLTPLTDASNPIMAQVAFLSAMAGSDVVKAAAQAAISALHEVDLASMSSLNGKNIGIDEKEAFCPNDQPVEEAIKEAAAEAHSQLEREHQDVERSISDIVEVQMKDVQDKIVHFEEVELQLERERLQLRYMKDLLFADQSTVSQHNARLMFKGNDDLEKFRLDSNVT</sequence>
<evidence type="ECO:0000256" key="5">
    <source>
        <dbReference type="SAM" id="Coils"/>
    </source>
</evidence>
<dbReference type="OrthoDB" id="118550at2759"/>
<feature type="coiled-coil region" evidence="5">
    <location>
        <begin position="396"/>
        <end position="445"/>
    </location>
</feature>
<dbReference type="InterPro" id="IPR017930">
    <property type="entry name" value="Myb_dom"/>
</dbReference>
<dbReference type="GO" id="GO:0003677">
    <property type="term" value="F:DNA binding"/>
    <property type="evidence" value="ECO:0007669"/>
    <property type="project" value="UniProtKB-KW"/>
</dbReference>
<organism evidence="11 12">
    <name type="scientific">Phoenix dactylifera</name>
    <name type="common">Date palm</name>
    <dbReference type="NCBI Taxonomy" id="42345"/>
    <lineage>
        <taxon>Eukaryota</taxon>
        <taxon>Viridiplantae</taxon>
        <taxon>Streptophyta</taxon>
        <taxon>Embryophyta</taxon>
        <taxon>Tracheophyta</taxon>
        <taxon>Spermatophyta</taxon>
        <taxon>Magnoliopsida</taxon>
        <taxon>Liliopsida</taxon>
        <taxon>Arecaceae</taxon>
        <taxon>Coryphoideae</taxon>
        <taxon>Phoeniceae</taxon>
        <taxon>Phoenix</taxon>
    </lineage>
</organism>
<feature type="compositionally biased region" description="Pro residues" evidence="6">
    <location>
        <begin position="1"/>
        <end position="22"/>
    </location>
</feature>
<proteinExistence type="predicted"/>
<name>A0A8B7CSI2_PHODC</name>
<dbReference type="CDD" id="cd00167">
    <property type="entry name" value="SANT"/>
    <property type="match status" value="1"/>
</dbReference>
<keyword evidence="1" id="KW-0805">Transcription regulation</keyword>
<dbReference type="PROSITE" id="PS50090">
    <property type="entry name" value="MYB_LIKE"/>
    <property type="match status" value="1"/>
</dbReference>
<dbReference type="InterPro" id="IPR007526">
    <property type="entry name" value="SWIRM"/>
</dbReference>
<feature type="domain" description="SWIRM" evidence="8">
    <location>
        <begin position="68"/>
        <end position="165"/>
    </location>
</feature>
<evidence type="ECO:0000259" key="9">
    <source>
        <dbReference type="PROSITE" id="PS51293"/>
    </source>
</evidence>
<accession>A0A8B7CSI2</accession>
<dbReference type="Gene3D" id="1.10.10.60">
    <property type="entry name" value="Homeodomain-like"/>
    <property type="match status" value="1"/>
</dbReference>
<feature type="domain" description="SANT" evidence="9">
    <location>
        <begin position="232"/>
        <end position="283"/>
    </location>
</feature>
<feature type="region of interest" description="Disordered" evidence="6">
    <location>
        <begin position="1"/>
        <end position="65"/>
    </location>
</feature>
<dbReference type="InterPro" id="IPR032451">
    <property type="entry name" value="SMARCC_C"/>
</dbReference>
<keyword evidence="5" id="KW-0175">Coiled coil</keyword>
<dbReference type="InterPro" id="IPR001005">
    <property type="entry name" value="SANT/Myb"/>
</dbReference>
<dbReference type="SUPFAM" id="SSF46689">
    <property type="entry name" value="Homeodomain-like"/>
    <property type="match status" value="2"/>
</dbReference>
<keyword evidence="4" id="KW-0539">Nucleus</keyword>
<evidence type="ECO:0000256" key="4">
    <source>
        <dbReference type="ARBA" id="ARBA00023242"/>
    </source>
</evidence>
<evidence type="ECO:0000256" key="3">
    <source>
        <dbReference type="ARBA" id="ARBA00023163"/>
    </source>
</evidence>
<gene>
    <name evidence="12" type="primary">LOC103718435</name>
</gene>
<keyword evidence="11" id="KW-1185">Reference proteome</keyword>
<evidence type="ECO:0000259" key="10">
    <source>
        <dbReference type="PROSITE" id="PS51294"/>
    </source>
</evidence>
<dbReference type="Pfam" id="PF16495">
    <property type="entry name" value="SWIRM-assoc_1"/>
    <property type="match status" value="1"/>
</dbReference>
<feature type="compositionally biased region" description="Low complexity" evidence="6">
    <location>
        <begin position="23"/>
        <end position="51"/>
    </location>
</feature>
<dbReference type="FunFam" id="1.10.10.60:FF:000014">
    <property type="entry name" value="SWI/SNF complex subunit SMARCC2 isoform C"/>
    <property type="match status" value="1"/>
</dbReference>
<dbReference type="FunFam" id="1.10.10.10:FF:000020">
    <property type="entry name" value="SWI/SNF complex subunit SMARCC2 isoform c"/>
    <property type="match status" value="1"/>
</dbReference>
<evidence type="ECO:0000313" key="11">
    <source>
        <dbReference type="Proteomes" id="UP000228380"/>
    </source>
</evidence>
<feature type="domain" description="Myb-like" evidence="7">
    <location>
        <begin position="229"/>
        <end position="279"/>
    </location>
</feature>
<dbReference type="InterPro" id="IPR017884">
    <property type="entry name" value="SANT_dom"/>
</dbReference>
<dbReference type="SMART" id="SM00717">
    <property type="entry name" value="SANT"/>
    <property type="match status" value="1"/>
</dbReference>
<reference evidence="12" key="2">
    <citation type="submission" date="2025-08" db="UniProtKB">
        <authorList>
            <consortium name="RefSeq"/>
        </authorList>
    </citation>
    <scope>IDENTIFICATION</scope>
    <source>
        <tissue evidence="12">Young leaves</tissue>
    </source>
</reference>
<dbReference type="Pfam" id="PF00249">
    <property type="entry name" value="Myb_DNA-binding"/>
    <property type="match status" value="1"/>
</dbReference>
<dbReference type="Pfam" id="PF04433">
    <property type="entry name" value="SWIRM"/>
    <property type="match status" value="1"/>
</dbReference>
<dbReference type="GO" id="GO:0005634">
    <property type="term" value="C:nucleus"/>
    <property type="evidence" value="ECO:0007669"/>
    <property type="project" value="UniProtKB-ARBA"/>
</dbReference>
<dbReference type="PROSITE" id="PS50934">
    <property type="entry name" value="SWIRM"/>
    <property type="match status" value="1"/>
</dbReference>
<dbReference type="GeneID" id="103718435"/>
<feature type="domain" description="HTH myb-type" evidence="10">
    <location>
        <begin position="234"/>
        <end position="282"/>
    </location>
</feature>
<keyword evidence="3" id="KW-0804">Transcription</keyword>
<evidence type="ECO:0000256" key="1">
    <source>
        <dbReference type="ARBA" id="ARBA00023015"/>
    </source>
</evidence>
<evidence type="ECO:0000313" key="12">
    <source>
        <dbReference type="RefSeq" id="XP_008805483.1"/>
    </source>
</evidence>
<evidence type="ECO:0000259" key="8">
    <source>
        <dbReference type="PROSITE" id="PS50934"/>
    </source>
</evidence>
<evidence type="ECO:0000256" key="2">
    <source>
        <dbReference type="ARBA" id="ARBA00023125"/>
    </source>
</evidence>